<dbReference type="InterPro" id="IPR018146">
    <property type="entry name" value="Glyoxalase_1_CS"/>
</dbReference>
<dbReference type="InterPro" id="IPR029068">
    <property type="entry name" value="Glyas_Bleomycin-R_OHBP_Dase"/>
</dbReference>
<evidence type="ECO:0000313" key="3">
    <source>
        <dbReference type="EMBL" id="AXC50471.1"/>
    </source>
</evidence>
<dbReference type="EMBL" id="CP030918">
    <property type="protein sequence ID" value="AXC50471.1"/>
    <property type="molecule type" value="Genomic_DNA"/>
</dbReference>
<dbReference type="Proteomes" id="UP000252023">
    <property type="component" value="Chromosome"/>
</dbReference>
<sequence>MSAANALFDMNAAPMRIGTVRLKVRDLDTVAAFYRKVLGLEATESGAARTLLGTGRTPLLELQSETALVPRDPRQAGLFHTAFLMPSRADLCRWVAHVVEAGVPLQGASDHIVSEALYLADPEGNGIEVYADRPFASWATPTGEVRLSTDPLDVRDLLASAAGTAWTGFPERGCIGHVHLQVGETEAADRFYRDILGFDIATRYTGASFYGSGGYHHQLAGNVWNSRHAGKRPAGMAGLDAVGIVVRDGANLDAIAARAETAGLPVTQNPDGLTFRDPWGTKIRLNR</sequence>
<dbReference type="RefSeq" id="WP_114076788.1">
    <property type="nucleotide sequence ID" value="NZ_CP030918.1"/>
</dbReference>
<feature type="domain" description="VOC" evidence="2">
    <location>
        <begin position="174"/>
        <end position="287"/>
    </location>
</feature>
<name>A0A344PM66_9RHOB</name>
<protein>
    <submittedName>
        <fullName evidence="3">VOC family protein</fullName>
    </submittedName>
</protein>
<dbReference type="SUPFAM" id="SSF54593">
    <property type="entry name" value="Glyoxalase/Bleomycin resistance protein/Dihydroxybiphenyl dioxygenase"/>
    <property type="match status" value="2"/>
</dbReference>
<evidence type="ECO:0000259" key="2">
    <source>
        <dbReference type="PROSITE" id="PS51819"/>
    </source>
</evidence>
<dbReference type="PROSITE" id="PS51819">
    <property type="entry name" value="VOC"/>
    <property type="match status" value="2"/>
</dbReference>
<dbReference type="OrthoDB" id="9792626at2"/>
<gene>
    <name evidence="3" type="ORF">DRW48_12985</name>
</gene>
<proteinExistence type="predicted"/>
<evidence type="ECO:0000313" key="4">
    <source>
        <dbReference type="Proteomes" id="UP000252023"/>
    </source>
</evidence>
<dbReference type="InterPro" id="IPR004360">
    <property type="entry name" value="Glyas_Fos-R_dOase_dom"/>
</dbReference>
<dbReference type="PROSITE" id="PS00934">
    <property type="entry name" value="GLYOXALASE_I_1"/>
    <property type="match status" value="1"/>
</dbReference>
<dbReference type="GO" id="GO:0046872">
    <property type="term" value="F:metal ion binding"/>
    <property type="evidence" value="ECO:0007669"/>
    <property type="project" value="UniProtKB-KW"/>
</dbReference>
<keyword evidence="1" id="KW-0479">Metal-binding</keyword>
<dbReference type="InterPro" id="IPR037523">
    <property type="entry name" value="VOC_core"/>
</dbReference>
<dbReference type="KEGG" id="pars:DRW48_12985"/>
<dbReference type="Pfam" id="PF00903">
    <property type="entry name" value="Glyoxalase"/>
    <property type="match status" value="2"/>
</dbReference>
<evidence type="ECO:0000256" key="1">
    <source>
        <dbReference type="ARBA" id="ARBA00022723"/>
    </source>
</evidence>
<feature type="domain" description="VOC" evidence="2">
    <location>
        <begin position="16"/>
        <end position="132"/>
    </location>
</feature>
<dbReference type="Gene3D" id="3.10.180.10">
    <property type="entry name" value="2,3-Dihydroxybiphenyl 1,2-Dioxygenase, domain 1"/>
    <property type="match status" value="2"/>
</dbReference>
<dbReference type="AlphaFoldDB" id="A0A344PM66"/>
<organism evidence="3 4">
    <name type="scientific">Paracoccus suum</name>
    <dbReference type="NCBI Taxonomy" id="2259340"/>
    <lineage>
        <taxon>Bacteria</taxon>
        <taxon>Pseudomonadati</taxon>
        <taxon>Pseudomonadota</taxon>
        <taxon>Alphaproteobacteria</taxon>
        <taxon>Rhodobacterales</taxon>
        <taxon>Paracoccaceae</taxon>
        <taxon>Paracoccus</taxon>
    </lineage>
</organism>
<accession>A0A344PM66</accession>
<keyword evidence="4" id="KW-1185">Reference proteome</keyword>
<dbReference type="PANTHER" id="PTHR43279:SF1">
    <property type="entry name" value="CATECHOL-2,3-DIOXYGENASE"/>
    <property type="match status" value="1"/>
</dbReference>
<dbReference type="PANTHER" id="PTHR43279">
    <property type="entry name" value="CATECHOL-2,3-DIOXYGENASE"/>
    <property type="match status" value="1"/>
</dbReference>
<dbReference type="CDD" id="cd16359">
    <property type="entry name" value="VOC_BsCatE_like_C"/>
    <property type="match status" value="1"/>
</dbReference>
<reference evidence="4" key="1">
    <citation type="submission" date="2018-07" db="EMBL/GenBank/DDBJ databases">
        <title>Genome sequencing of Paracoccus sp. SC2-6.</title>
        <authorList>
            <person name="Heo J."/>
            <person name="Kim S.-J."/>
            <person name="Kwon S.-W."/>
        </authorList>
    </citation>
    <scope>NUCLEOTIDE SEQUENCE [LARGE SCALE GENOMIC DNA]</scope>
    <source>
        <strain evidence="4">SC2-6</strain>
    </source>
</reference>
<dbReference type="GO" id="GO:0004462">
    <property type="term" value="F:lactoylglutathione lyase activity"/>
    <property type="evidence" value="ECO:0007669"/>
    <property type="project" value="InterPro"/>
</dbReference>